<dbReference type="GO" id="GO:0051607">
    <property type="term" value="P:defense response to virus"/>
    <property type="evidence" value="ECO:0007669"/>
    <property type="project" value="UniProtKB-KW"/>
</dbReference>
<dbReference type="InterPro" id="IPR005537">
    <property type="entry name" value="RAMP_III_fam"/>
</dbReference>
<keyword evidence="4" id="KW-1185">Reference proteome</keyword>
<dbReference type="InterPro" id="IPR013411">
    <property type="entry name" value="CRISPR-assoc_RAMP_Csx7"/>
</dbReference>
<feature type="domain" description="CRISPR type III-associated protein" evidence="2">
    <location>
        <begin position="10"/>
        <end position="198"/>
    </location>
</feature>
<proteinExistence type="predicted"/>
<dbReference type="STRING" id="1160895.CM19_04080"/>
<evidence type="ECO:0000313" key="3">
    <source>
        <dbReference type="EMBL" id="EZQ10608.1"/>
    </source>
</evidence>
<dbReference type="InterPro" id="IPR052216">
    <property type="entry name" value="CRISPR_Csm3_endoribonuclease"/>
</dbReference>
<reference evidence="3 4" key="1">
    <citation type="submission" date="2014-03" db="EMBL/GenBank/DDBJ databases">
        <title>Draft genome sequence of the novel thermoacidophilic archaea Acidianus copahuensis ALE1 strain, isolated from Copahue volcanic area in Neuquen Argentina.</title>
        <authorList>
            <person name="Urbieta M.S."/>
            <person name="Rascovan N."/>
            <person name="Castro C."/>
            <person name="Revale S."/>
            <person name="Giaveno M.A."/>
            <person name="Vazquez M.P."/>
            <person name="Donati E.R."/>
        </authorList>
    </citation>
    <scope>NUCLEOTIDE SEQUENCE [LARGE SCALE GENOMIC DNA]</scope>
    <source>
        <strain evidence="3 4">ALE1</strain>
    </source>
</reference>
<keyword evidence="1" id="KW-0051">Antiviral defense</keyword>
<name>A0A031LU22_9CREN</name>
<protein>
    <submittedName>
        <fullName evidence="3">CRISPR-associated protein</fullName>
    </submittedName>
</protein>
<evidence type="ECO:0000256" key="1">
    <source>
        <dbReference type="ARBA" id="ARBA00023118"/>
    </source>
</evidence>
<dbReference type="AlphaFoldDB" id="A0A031LU22"/>
<dbReference type="EMBL" id="JFZT01000021">
    <property type="protein sequence ID" value="EZQ10608.1"/>
    <property type="molecule type" value="Genomic_DNA"/>
</dbReference>
<dbReference type="PANTHER" id="PTHR35579">
    <property type="entry name" value="CRISPR SYSTEM CMS ENDORIBONUCLEASE CSM3"/>
    <property type="match status" value="1"/>
</dbReference>
<gene>
    <name evidence="3" type="ORF">CM19_04080</name>
</gene>
<dbReference type="PANTHER" id="PTHR35579:SF6">
    <property type="entry name" value="DUF324 DOMAIN-CONTAINING PROTEIN"/>
    <property type="match status" value="1"/>
</dbReference>
<dbReference type="NCBIfam" id="TIGR02581">
    <property type="entry name" value="cas_cyan_RAMP"/>
    <property type="match status" value="1"/>
</dbReference>
<organism evidence="3 4">
    <name type="scientific">Candidatus Acidianus copahuensis</name>
    <dbReference type="NCBI Taxonomy" id="1160895"/>
    <lineage>
        <taxon>Archaea</taxon>
        <taxon>Thermoproteota</taxon>
        <taxon>Thermoprotei</taxon>
        <taxon>Sulfolobales</taxon>
        <taxon>Sulfolobaceae</taxon>
        <taxon>Acidianus</taxon>
    </lineage>
</organism>
<accession>A0A031LU22</accession>
<dbReference type="Pfam" id="PF03787">
    <property type="entry name" value="RAMPs"/>
    <property type="match status" value="1"/>
</dbReference>
<dbReference type="Proteomes" id="UP000024332">
    <property type="component" value="Unassembled WGS sequence"/>
</dbReference>
<sequence>MKIEGKILNETPLRIGSGRSTEFSNSDNPIITRGENPFIPGSSIKGALRSIVEAYVNTMIIEKKWNNVKNCEPGDKKCETCSNEYCIACLIFGHTDIASRFYVLDSIPKGKPIISTRTMVSINRIFGSQQRGNLYTLDFVDPGTEFTFSAILNNLNILEGEKEEPLNKAVEALRFALCQLKDGIFIGGRKSTGNGLIKLVSANLALFKLEGGDLKKISEKTLEEVCKVGKS</sequence>
<evidence type="ECO:0000313" key="4">
    <source>
        <dbReference type="Proteomes" id="UP000024332"/>
    </source>
</evidence>
<evidence type="ECO:0000259" key="2">
    <source>
        <dbReference type="Pfam" id="PF03787"/>
    </source>
</evidence>
<comment type="caution">
    <text evidence="3">The sequence shown here is derived from an EMBL/GenBank/DDBJ whole genome shotgun (WGS) entry which is preliminary data.</text>
</comment>